<dbReference type="EMBL" id="RBXR01000001">
    <property type="protein sequence ID" value="RKT74488.1"/>
    <property type="molecule type" value="Genomic_DNA"/>
</dbReference>
<accession>A0A495XS32</accession>
<dbReference type="Proteomes" id="UP000272729">
    <property type="component" value="Unassembled WGS sequence"/>
</dbReference>
<comment type="caution">
    <text evidence="1">The sequence shown here is derived from an EMBL/GenBank/DDBJ whole genome shotgun (WGS) entry which is preliminary data.</text>
</comment>
<organism evidence="1 2">
    <name type="scientific">Saccharothrix variisporea</name>
    <dbReference type="NCBI Taxonomy" id="543527"/>
    <lineage>
        <taxon>Bacteria</taxon>
        <taxon>Bacillati</taxon>
        <taxon>Actinomycetota</taxon>
        <taxon>Actinomycetes</taxon>
        <taxon>Pseudonocardiales</taxon>
        <taxon>Pseudonocardiaceae</taxon>
        <taxon>Saccharothrix</taxon>
    </lineage>
</organism>
<protein>
    <submittedName>
        <fullName evidence="1">Uncharacterized protein</fullName>
    </submittedName>
</protein>
<sequence length="198" mass="22415">MADSPRDRAVYRLLTGMSEERDPYRALVIGSELTRVVRWMLSGSPEDYPTGITAEWVGDMSWRAVEFSPGTTEAPIVGPGIAEEFRADFETAGELQPLLIDGEESEEWFVFLVKAVVDCLDTDKSSEPEWDGTIRKTVFRADAVPYDVPAFRVPQSTNVHWNGWMVDKLMPLVSLDVEARLIWTDDPLRQPHPDPWGF</sequence>
<gene>
    <name evidence="1" type="ORF">DFJ66_7848</name>
</gene>
<proteinExistence type="predicted"/>
<name>A0A495XS32_9PSEU</name>
<keyword evidence="2" id="KW-1185">Reference proteome</keyword>
<reference evidence="1 2" key="1">
    <citation type="submission" date="2018-10" db="EMBL/GenBank/DDBJ databases">
        <title>Sequencing the genomes of 1000 actinobacteria strains.</title>
        <authorList>
            <person name="Klenk H.-P."/>
        </authorList>
    </citation>
    <scope>NUCLEOTIDE SEQUENCE [LARGE SCALE GENOMIC DNA]</scope>
    <source>
        <strain evidence="1 2">DSM 43911</strain>
    </source>
</reference>
<dbReference type="AlphaFoldDB" id="A0A495XS32"/>
<evidence type="ECO:0000313" key="2">
    <source>
        <dbReference type="Proteomes" id="UP000272729"/>
    </source>
</evidence>
<evidence type="ECO:0000313" key="1">
    <source>
        <dbReference type="EMBL" id="RKT74488.1"/>
    </source>
</evidence>